<dbReference type="RefSeq" id="WP_048595782.1">
    <property type="nucleotide sequence ID" value="NZ_CVLB01000003.1"/>
</dbReference>
<feature type="coiled-coil region" evidence="1">
    <location>
        <begin position="219"/>
        <end position="246"/>
    </location>
</feature>
<dbReference type="Pfam" id="PF24644">
    <property type="entry name" value="DUF7638"/>
    <property type="match status" value="2"/>
</dbReference>
<feature type="domain" description="DUF7639" evidence="3">
    <location>
        <begin position="251"/>
        <end position="303"/>
    </location>
</feature>
<feature type="domain" description="DUF7638" evidence="2">
    <location>
        <begin position="5"/>
        <end position="105"/>
    </location>
</feature>
<evidence type="ECO:0000259" key="3">
    <source>
        <dbReference type="Pfam" id="PF24645"/>
    </source>
</evidence>
<dbReference type="Pfam" id="PF24645">
    <property type="entry name" value="DUF7639"/>
    <property type="match status" value="1"/>
</dbReference>
<reference evidence="5" key="1">
    <citation type="submission" date="2015-04" db="EMBL/GenBank/DDBJ databases">
        <authorList>
            <person name="Mushtaq Mamoona"/>
        </authorList>
    </citation>
    <scope>NUCLEOTIDE SEQUENCE [LARGE SCALE GENOMIC DNA]</scope>
    <source>
        <strain evidence="5">AN4859/03</strain>
    </source>
</reference>
<evidence type="ECO:0000313" key="4">
    <source>
        <dbReference type="EMBL" id="CRF35138.1"/>
    </source>
</evidence>
<evidence type="ECO:0000256" key="1">
    <source>
        <dbReference type="SAM" id="Coils"/>
    </source>
</evidence>
<keyword evidence="5" id="KW-1185">Reference proteome</keyword>
<sequence length="310" mass="37183">MNKNNVYRNAKIEGRSFFGIIKNSSYFLSNLAIYEDGIVSAWMTFDIYQFAKALERKWVVSFIEDNEKLNIHGIGDFKILESQWFHKDDYYEYIKSILKEMNPEMQNIYKTTQREIEKWESLKVSFMANPIDFKIKEQFSYDLSDGKSYFIFRKSSNYPSSKEIFLTCYSIYDDETISIYNDNNMYNFNDIKNMFERNELLLYPKEDDTIIIENLAKLKLKAAIKYTNKKEKLKEIEENIKEISGKETASDYAIKCYHNYLVYPSDYNRELLKEAYEKVPEHERIFLGDMDNKDTDFRRIIYTPNIKREV</sequence>
<organism evidence="4 5">
    <name type="scientific">Brachyspira suanatina</name>
    <dbReference type="NCBI Taxonomy" id="381802"/>
    <lineage>
        <taxon>Bacteria</taxon>
        <taxon>Pseudomonadati</taxon>
        <taxon>Spirochaetota</taxon>
        <taxon>Spirochaetia</taxon>
        <taxon>Brachyspirales</taxon>
        <taxon>Brachyspiraceae</taxon>
        <taxon>Brachyspira</taxon>
    </lineage>
</organism>
<name>A0A0G4K9X1_9SPIR</name>
<dbReference type="AlphaFoldDB" id="A0A0G4K9X1"/>
<evidence type="ECO:0000313" key="5">
    <source>
        <dbReference type="Proteomes" id="UP000043763"/>
    </source>
</evidence>
<evidence type="ECO:0000259" key="2">
    <source>
        <dbReference type="Pfam" id="PF24644"/>
    </source>
</evidence>
<dbReference type="EMBL" id="CVLB01000003">
    <property type="protein sequence ID" value="CRF35138.1"/>
    <property type="molecule type" value="Genomic_DNA"/>
</dbReference>
<feature type="domain" description="DUF7638" evidence="2">
    <location>
        <begin position="139"/>
        <end position="246"/>
    </location>
</feature>
<dbReference type="Proteomes" id="UP000043763">
    <property type="component" value="Unassembled WGS sequence"/>
</dbReference>
<proteinExistence type="predicted"/>
<accession>A0A0G4K9X1</accession>
<keyword evidence="1" id="KW-0175">Coiled coil</keyword>
<dbReference type="InterPro" id="IPR056055">
    <property type="entry name" value="DUF7638"/>
</dbReference>
<dbReference type="InterPro" id="IPR056056">
    <property type="entry name" value="DUF7639"/>
</dbReference>
<gene>
    <name evidence="4" type="ORF">BRSU_2455</name>
</gene>
<dbReference type="OrthoDB" id="643483at2"/>
<protein>
    <submittedName>
        <fullName evidence="4">Uncharacterized protein</fullName>
    </submittedName>
</protein>